<organism evidence="2 3">
    <name type="scientific">Phytohabitans maris</name>
    <dbReference type="NCBI Taxonomy" id="3071409"/>
    <lineage>
        <taxon>Bacteria</taxon>
        <taxon>Bacillati</taxon>
        <taxon>Actinomycetota</taxon>
        <taxon>Actinomycetes</taxon>
        <taxon>Micromonosporales</taxon>
        <taxon>Micromonosporaceae</taxon>
    </lineage>
</organism>
<evidence type="ECO:0000313" key="2">
    <source>
        <dbReference type="EMBL" id="MDQ7905071.1"/>
    </source>
</evidence>
<gene>
    <name evidence="2" type="ORF">RB614_11115</name>
</gene>
<dbReference type="RefSeq" id="WP_308712334.1">
    <property type="nucleotide sequence ID" value="NZ_JAVHUY010000008.1"/>
</dbReference>
<feature type="compositionally biased region" description="Basic and acidic residues" evidence="1">
    <location>
        <begin position="84"/>
        <end position="93"/>
    </location>
</feature>
<evidence type="ECO:0000313" key="3">
    <source>
        <dbReference type="Proteomes" id="UP001230908"/>
    </source>
</evidence>
<feature type="region of interest" description="Disordered" evidence="1">
    <location>
        <begin position="73"/>
        <end position="93"/>
    </location>
</feature>
<feature type="compositionally biased region" description="Low complexity" evidence="1">
    <location>
        <begin position="73"/>
        <end position="82"/>
    </location>
</feature>
<dbReference type="EMBL" id="JAVHUY010000008">
    <property type="protein sequence ID" value="MDQ7905071.1"/>
    <property type="molecule type" value="Genomic_DNA"/>
</dbReference>
<proteinExistence type="predicted"/>
<evidence type="ECO:0000256" key="1">
    <source>
        <dbReference type="SAM" id="MobiDB-lite"/>
    </source>
</evidence>
<keyword evidence="3" id="KW-1185">Reference proteome</keyword>
<protein>
    <submittedName>
        <fullName evidence="2">Uncharacterized protein</fullName>
    </submittedName>
</protein>
<reference evidence="2 3" key="1">
    <citation type="submission" date="2023-08" db="EMBL/GenBank/DDBJ databases">
        <title>Phytohabitans sansha sp. nov., isolated from marine sediment.</title>
        <authorList>
            <person name="Zhao Y."/>
            <person name="Yi K."/>
        </authorList>
    </citation>
    <scope>NUCLEOTIDE SEQUENCE [LARGE SCALE GENOMIC DNA]</scope>
    <source>
        <strain evidence="2 3">ZYX-F-186</strain>
    </source>
</reference>
<sequence length="93" mass="9450">MRHRRGVLHRRDGVPHVDTRALVLKDVTAVGVLSASPALDATIAAYASGAVDPRPLVAATVGLDGVGPVLAGQRPAGAGPAPKIHVDPRMPPA</sequence>
<dbReference type="Proteomes" id="UP001230908">
    <property type="component" value="Unassembled WGS sequence"/>
</dbReference>
<name>A0ABU0ZDD9_9ACTN</name>
<comment type="caution">
    <text evidence="2">The sequence shown here is derived from an EMBL/GenBank/DDBJ whole genome shotgun (WGS) entry which is preliminary data.</text>
</comment>
<accession>A0ABU0ZDD9</accession>